<feature type="compositionally biased region" description="Low complexity" evidence="1">
    <location>
        <begin position="1"/>
        <end position="34"/>
    </location>
</feature>
<keyword evidence="3" id="KW-1185">Reference proteome</keyword>
<accession>A0ABR3TGT1</accession>
<proteinExistence type="predicted"/>
<sequence length="147" mass="17246">MATQDQDTKSTTQDTSQEIAQDTNQDATQDTQPQETPSAERIQVRVALDVAKGNGTQRYWEFLDIAFPDTYRDFCNELTWLHWRVQSIKHERWVWTVSPSVFWTDVPCPMTMDADNWARVLRFIRQREKGDYLRLSLNCESVAARRS</sequence>
<evidence type="ECO:0000256" key="1">
    <source>
        <dbReference type="SAM" id="MobiDB-lite"/>
    </source>
</evidence>
<dbReference type="Proteomes" id="UP001521184">
    <property type="component" value="Unassembled WGS sequence"/>
</dbReference>
<evidence type="ECO:0000313" key="2">
    <source>
        <dbReference type="EMBL" id="KAL1638721.1"/>
    </source>
</evidence>
<comment type="caution">
    <text evidence="2">The sequence shown here is derived from an EMBL/GenBank/DDBJ whole genome shotgun (WGS) entry which is preliminary data.</text>
</comment>
<evidence type="ECO:0000313" key="3">
    <source>
        <dbReference type="Proteomes" id="UP001521184"/>
    </source>
</evidence>
<name>A0ABR3TGT1_9PEZI</name>
<dbReference type="EMBL" id="JAKEKT020000075">
    <property type="protein sequence ID" value="KAL1638721.1"/>
    <property type="molecule type" value="Genomic_DNA"/>
</dbReference>
<reference evidence="2 3" key="1">
    <citation type="journal article" date="2023" name="Plant Dis.">
        <title>First Report of Diplodia intermedia Causing Canker and Dieback Diseases on Apple Trees in Canada.</title>
        <authorList>
            <person name="Ellouze W."/>
            <person name="Ilyukhin E."/>
            <person name="Sulman M."/>
            <person name="Ali S."/>
        </authorList>
    </citation>
    <scope>NUCLEOTIDE SEQUENCE [LARGE SCALE GENOMIC DNA]</scope>
    <source>
        <strain evidence="2 3">M45-28</strain>
    </source>
</reference>
<organism evidence="2 3">
    <name type="scientific">Diplodia intermedia</name>
    <dbReference type="NCBI Taxonomy" id="856260"/>
    <lineage>
        <taxon>Eukaryota</taxon>
        <taxon>Fungi</taxon>
        <taxon>Dikarya</taxon>
        <taxon>Ascomycota</taxon>
        <taxon>Pezizomycotina</taxon>
        <taxon>Dothideomycetes</taxon>
        <taxon>Dothideomycetes incertae sedis</taxon>
        <taxon>Botryosphaeriales</taxon>
        <taxon>Botryosphaeriaceae</taxon>
        <taxon>Diplodia</taxon>
    </lineage>
</organism>
<gene>
    <name evidence="2" type="ORF">SLS58_008644</name>
</gene>
<protein>
    <submittedName>
        <fullName evidence="2">Uncharacterized protein</fullName>
    </submittedName>
</protein>
<feature type="region of interest" description="Disordered" evidence="1">
    <location>
        <begin position="1"/>
        <end position="40"/>
    </location>
</feature>